<evidence type="ECO:0000313" key="2">
    <source>
        <dbReference type="EMBL" id="AGH56750.1"/>
    </source>
</evidence>
<dbReference type="EMBL" id="KC821604">
    <property type="protein sequence ID" value="AGO47197.1"/>
    <property type="molecule type" value="Genomic_DNA"/>
</dbReference>
<dbReference type="SUPFAM" id="SSF52540">
    <property type="entry name" value="P-loop containing nucleoside triphosphate hydrolases"/>
    <property type="match status" value="1"/>
</dbReference>
<dbReference type="EMBL" id="HQ634192">
    <property type="protein sequence ID" value="AGH56750.1"/>
    <property type="molecule type" value="Genomic_DNA"/>
</dbReference>
<name>M4SN97_9CAUD</name>
<feature type="coiled-coil region" evidence="1">
    <location>
        <begin position="383"/>
        <end position="555"/>
    </location>
</feature>
<dbReference type="RefSeq" id="YP_007673433.1">
    <property type="nucleotide sequence ID" value="NC_020842.1"/>
</dbReference>
<dbReference type="PANTHER" id="PTHR32114:SF2">
    <property type="entry name" value="ABC TRANSPORTER ABCH.3"/>
    <property type="match status" value="1"/>
</dbReference>
<evidence type="ECO:0000313" key="4">
    <source>
        <dbReference type="Proteomes" id="UP000014729"/>
    </source>
</evidence>
<proteinExistence type="predicted"/>
<dbReference type="PANTHER" id="PTHR32114">
    <property type="entry name" value="ABC TRANSPORTER ABCH.3"/>
    <property type="match status" value="1"/>
</dbReference>
<dbReference type="OrthoDB" id="6017at10239"/>
<dbReference type="GeneID" id="15009949"/>
<dbReference type="Gene3D" id="3.40.50.300">
    <property type="entry name" value="P-loop containing nucleotide triphosphate hydrolases"/>
    <property type="match status" value="2"/>
</dbReference>
<keyword evidence="3" id="KW-0378">Hydrolase</keyword>
<dbReference type="KEGG" id="vg:15009949"/>
<feature type="coiled-coil region" evidence="1">
    <location>
        <begin position="184"/>
        <end position="214"/>
    </location>
</feature>
<keyword evidence="5" id="KW-1185">Reference proteome</keyword>
<organism evidence="2 5">
    <name type="scientific">Cellulophaga phage phiST</name>
    <dbReference type="NCBI Taxonomy" id="756282"/>
    <lineage>
        <taxon>Viruses</taxon>
        <taxon>Duplodnaviria</taxon>
        <taxon>Heunggongvirae</taxon>
        <taxon>Uroviricota</taxon>
        <taxon>Caudoviricetes</taxon>
        <taxon>Cbastvirus</taxon>
        <taxon>Cbastvirus ST</taxon>
    </lineage>
</organism>
<sequence length="720" mass="83337">MKLDRIIVHDFLTYEFEDYHFENRPLQVQGRNLTEDDQESNGSGKSGLLTGVEFCIASSNSRDVRDNELVMFGKDFARVQLYASCEIRKQQIHIAWKINVKGSNTLVLKTRMFGEEAWVKSSFSNVNDGKKFISNWFAIEKEDLFNYFIINNKRFESFFKSSNTSKTNLINRFSDASIVDGLDKVDLEKEQSELQKTKDNIQRSQGRIEQLLLSKQKELDRDLKQEVLMKKKLIIDQLTELKDQDAKTQDKIQLLENERDIDLIKESKSIEKKIAEKTALRILAKDHVSIEIEKLNPIKEQLKKSQKLLSDYIDTDWDKERESFNQEKLTKAQKLKQAKQILNDQIIAKNELQVSLNEIDVQLKGVLVCPSCSFEFIPDSDPVEELKLRKTELSRDIEKRSENKVKVDKVISTIRDMIEKIESNISEINDKERLENIDKNKLSASVNQIESTLNTYKRNVTAAENKVDDINFSISNLQRDYKYIETKKADINSKIENHKNTIENNKAKKQNLIDSSNNIKKDNIEERLLELDEEIEEIKQEIIALEKQKDDQQNSITLQAQWGNNFKQFRMHLANLSLDVIEFHCNRYLEQMNSDLQVKFEGYKVLADGKIKDEITTKIIRGQRERTYASFSGGERGRLLFASILANRHMINSTHPYGGLDFLSIDEVFEGIDSLGVNSLIKSAKQLNISVMIITHVLSDTLDSDTLLIEKVKGISKIKR</sequence>
<dbReference type="Proteomes" id="UP000014729">
    <property type="component" value="Segment"/>
</dbReference>
<reference evidence="2 5" key="1">
    <citation type="submission" date="2010-11" db="EMBL/GenBank/DDBJ databases">
        <title>The Genome Sequence of Cellulophaga phage phiST.</title>
        <authorList>
            <consortium name="The Broad Institute Genome Sequencing Platform"/>
            <person name="Henn M.R."/>
            <person name="Reimann L."/>
            <person name="Holmfelt K."/>
            <person name="Levin J."/>
            <person name="Malboeuf C."/>
            <person name="Casali M."/>
            <person name="Russ C."/>
            <person name="Lennon N."/>
            <person name="Chapman S.B."/>
            <person name="Erlich R."/>
            <person name="Young S.K."/>
            <person name="Yandava C."/>
            <person name="Zeng Q."/>
            <person name="Alvarado L."/>
            <person name="Anderson S."/>
            <person name="Berlin A."/>
            <person name="Chen Z."/>
            <person name="Freedman E."/>
            <person name="Gellesch M."/>
            <person name="Goldberg J."/>
            <person name="Green L."/>
            <person name="Griggs A."/>
            <person name="Gujja S."/>
            <person name="Heilman E.R."/>
            <person name="Heiman D."/>
            <person name="Hollinger A."/>
            <person name="Howarth C."/>
            <person name="Larson L."/>
            <person name="Mehta T."/>
            <person name="Pearson M."/>
            <person name="Roberts A."/>
            <person name="Ryan E."/>
            <person name="Saif S."/>
            <person name="Shea T."/>
            <person name="Shenoy N."/>
            <person name="Sisk P."/>
            <person name="Stolte C."/>
            <person name="Sykes S."/>
            <person name="White J."/>
            <person name="Haas B."/>
            <person name="Nusbaum C."/>
            <person name="Birren B."/>
        </authorList>
    </citation>
    <scope>NUCLEOTIDE SEQUENCE [LARGE SCALE GENOMIC DNA]</scope>
    <source>
        <strain evidence="2">PhiST</strain>
        <strain evidence="5">phiST</strain>
    </source>
</reference>
<keyword evidence="1" id="KW-0175">Coiled coil</keyword>
<evidence type="ECO:0000313" key="5">
    <source>
        <dbReference type="Proteomes" id="UP000203074"/>
    </source>
</evidence>
<protein>
    <submittedName>
        <fullName evidence="3">Putative nucleoside triphosphate hydrolase</fullName>
    </submittedName>
</protein>
<dbReference type="Proteomes" id="UP000203074">
    <property type="component" value="Segment"/>
</dbReference>
<evidence type="ECO:0000313" key="3">
    <source>
        <dbReference type="EMBL" id="AGO47197.1"/>
    </source>
</evidence>
<gene>
    <name evidence="2" type="ORF">CGPG_00051</name>
    <name evidence="3" type="ORF">PhiST_gp058</name>
</gene>
<evidence type="ECO:0000256" key="1">
    <source>
        <dbReference type="SAM" id="Coils"/>
    </source>
</evidence>
<accession>M4SN97</accession>
<reference evidence="4" key="3">
    <citation type="submission" date="2013-03" db="EMBL/GenBank/DDBJ databases">
        <title>The Cellulophaga phages: a novel, diverse, and globally ubiquitous model system.</title>
        <authorList>
            <person name="Holmfeldt K."/>
            <person name="Solonenko N."/>
            <person name="Shah M."/>
            <person name="Corrier K."/>
            <person name="Riemann L."/>
            <person name="VerBerkmoes N.C."/>
            <person name="Sullivan M.B."/>
        </authorList>
    </citation>
    <scope>NUCLEOTIDE SEQUENCE [LARGE SCALE GENOMIC DNA]</scope>
</reference>
<dbReference type="GO" id="GO:0016787">
    <property type="term" value="F:hydrolase activity"/>
    <property type="evidence" value="ECO:0007669"/>
    <property type="project" value="UniProtKB-KW"/>
</dbReference>
<reference evidence="3 4" key="2">
    <citation type="journal article" date="2013" name="Proc. Natl. Acad. Sci. U.S.A.">
        <title>Twelve previously unknown phage genera are ubiquitous in global oceans.</title>
        <authorList>
            <person name="Holmfeldt K."/>
            <person name="Solonenko N."/>
            <person name="Shah M."/>
            <person name="Corrier K."/>
            <person name="Riemann L."/>
            <person name="Verberkmoes N.C."/>
            <person name="Sullivan M.B."/>
        </authorList>
    </citation>
    <scope>NUCLEOTIDE SEQUENCE [LARGE SCALE GENOMIC DNA]</scope>
    <source>
        <strain evidence="3">PhiST</strain>
    </source>
</reference>
<dbReference type="InterPro" id="IPR027417">
    <property type="entry name" value="P-loop_NTPase"/>
</dbReference>